<organism evidence="4 5">
    <name type="scientific">Pseudomonas jinjuensis</name>
    <dbReference type="NCBI Taxonomy" id="198616"/>
    <lineage>
        <taxon>Bacteria</taxon>
        <taxon>Pseudomonadati</taxon>
        <taxon>Pseudomonadota</taxon>
        <taxon>Gammaproteobacteria</taxon>
        <taxon>Pseudomonadales</taxon>
        <taxon>Pseudomonadaceae</taxon>
        <taxon>Pseudomonas</taxon>
    </lineage>
</organism>
<keyword evidence="2" id="KW-0012">Acyltransferase</keyword>
<dbReference type="RefSeq" id="WP_084314280.1">
    <property type="nucleotide sequence ID" value="NZ_FNIJ01000004.1"/>
</dbReference>
<protein>
    <submittedName>
        <fullName evidence="4">N-acetylglutamate synthase, GNAT family</fullName>
    </submittedName>
</protein>
<dbReference type="InterPro" id="IPR050832">
    <property type="entry name" value="Bact_Acetyltransf"/>
</dbReference>
<dbReference type="PROSITE" id="PS51186">
    <property type="entry name" value="GNAT"/>
    <property type="match status" value="1"/>
</dbReference>
<feature type="domain" description="N-acetyltransferase" evidence="3">
    <location>
        <begin position="20"/>
        <end position="173"/>
    </location>
</feature>
<keyword evidence="5" id="KW-1185">Reference proteome</keyword>
<evidence type="ECO:0000313" key="4">
    <source>
        <dbReference type="EMBL" id="SDN60787.1"/>
    </source>
</evidence>
<dbReference type="Proteomes" id="UP000242957">
    <property type="component" value="Unassembled WGS sequence"/>
</dbReference>
<evidence type="ECO:0000256" key="1">
    <source>
        <dbReference type="ARBA" id="ARBA00022679"/>
    </source>
</evidence>
<evidence type="ECO:0000313" key="5">
    <source>
        <dbReference type="Proteomes" id="UP000242957"/>
    </source>
</evidence>
<dbReference type="AlphaFoldDB" id="A0A1H0CSB7"/>
<reference evidence="5" key="1">
    <citation type="submission" date="2016-10" db="EMBL/GenBank/DDBJ databases">
        <authorList>
            <person name="Varghese N."/>
            <person name="Submissions S."/>
        </authorList>
    </citation>
    <scope>NUCLEOTIDE SEQUENCE [LARGE SCALE GENOMIC DNA]</scope>
    <source>
        <strain evidence="5">JCM 21621</strain>
    </source>
</reference>
<dbReference type="PANTHER" id="PTHR43877">
    <property type="entry name" value="AMINOALKYLPHOSPHONATE N-ACETYLTRANSFERASE-RELATED-RELATED"/>
    <property type="match status" value="1"/>
</dbReference>
<dbReference type="InterPro" id="IPR000182">
    <property type="entry name" value="GNAT_dom"/>
</dbReference>
<gene>
    <name evidence="4" type="ORF">SAMN05216193_1046</name>
</gene>
<name>A0A1H0CSB7_9PSED</name>
<dbReference type="CDD" id="cd04301">
    <property type="entry name" value="NAT_SF"/>
    <property type="match status" value="1"/>
</dbReference>
<dbReference type="PANTHER" id="PTHR43877:SF1">
    <property type="entry name" value="ACETYLTRANSFERASE"/>
    <property type="match status" value="1"/>
</dbReference>
<dbReference type="InterPro" id="IPR016181">
    <property type="entry name" value="Acyl_CoA_acyltransferase"/>
</dbReference>
<dbReference type="Pfam" id="PF00583">
    <property type="entry name" value="Acetyltransf_1"/>
    <property type="match status" value="1"/>
</dbReference>
<dbReference type="STRING" id="198616.SAMN05216193_1046"/>
<sequence>MNKPVMRKYPRRMPFGEATVEVRLMTAADGPAFSEFVKTLPTHDLLFARRDVSHPKVIAAWMEAVERGGINSLVAYCGDEFLGCAAIIVDELSWSSHVGELRVLVAPTWRGRGLGRWLIQESFAVALGLELEKLTVLMTVDQRSAITAFEELGFRAEAVLGKHVKDRDGQTYDIVVLSHDVTAVQSLMEIFGLPETLGS</sequence>
<dbReference type="OrthoDB" id="5900542at2"/>
<evidence type="ECO:0000256" key="2">
    <source>
        <dbReference type="ARBA" id="ARBA00023315"/>
    </source>
</evidence>
<keyword evidence="1" id="KW-0808">Transferase</keyword>
<dbReference type="GO" id="GO:0016747">
    <property type="term" value="F:acyltransferase activity, transferring groups other than amino-acyl groups"/>
    <property type="evidence" value="ECO:0007669"/>
    <property type="project" value="InterPro"/>
</dbReference>
<dbReference type="Gene3D" id="3.40.630.30">
    <property type="match status" value="1"/>
</dbReference>
<evidence type="ECO:0000259" key="3">
    <source>
        <dbReference type="PROSITE" id="PS51186"/>
    </source>
</evidence>
<proteinExistence type="predicted"/>
<dbReference type="EMBL" id="FNIJ01000004">
    <property type="protein sequence ID" value="SDN60787.1"/>
    <property type="molecule type" value="Genomic_DNA"/>
</dbReference>
<accession>A0A1H0CSB7</accession>
<dbReference type="SUPFAM" id="SSF55729">
    <property type="entry name" value="Acyl-CoA N-acyltransferases (Nat)"/>
    <property type="match status" value="1"/>
</dbReference>